<evidence type="ECO:0000259" key="1">
    <source>
        <dbReference type="Pfam" id="PF00176"/>
    </source>
</evidence>
<name>A0ABU6S9K9_9FABA</name>
<evidence type="ECO:0000313" key="3">
    <source>
        <dbReference type="Proteomes" id="UP001341840"/>
    </source>
</evidence>
<dbReference type="InterPro" id="IPR038718">
    <property type="entry name" value="SNF2-like_sf"/>
</dbReference>
<accession>A0ABU6S9K9</accession>
<dbReference type="Gene3D" id="3.40.50.10810">
    <property type="entry name" value="Tandem AAA-ATPase domain"/>
    <property type="match status" value="1"/>
</dbReference>
<dbReference type="Pfam" id="PF00176">
    <property type="entry name" value="SNF2-rel_dom"/>
    <property type="match status" value="1"/>
</dbReference>
<gene>
    <name evidence="2" type="ORF">PIB30_021549</name>
</gene>
<organism evidence="2 3">
    <name type="scientific">Stylosanthes scabra</name>
    <dbReference type="NCBI Taxonomy" id="79078"/>
    <lineage>
        <taxon>Eukaryota</taxon>
        <taxon>Viridiplantae</taxon>
        <taxon>Streptophyta</taxon>
        <taxon>Embryophyta</taxon>
        <taxon>Tracheophyta</taxon>
        <taxon>Spermatophyta</taxon>
        <taxon>Magnoliopsida</taxon>
        <taxon>eudicotyledons</taxon>
        <taxon>Gunneridae</taxon>
        <taxon>Pentapetalae</taxon>
        <taxon>rosids</taxon>
        <taxon>fabids</taxon>
        <taxon>Fabales</taxon>
        <taxon>Fabaceae</taxon>
        <taxon>Papilionoideae</taxon>
        <taxon>50 kb inversion clade</taxon>
        <taxon>dalbergioids sensu lato</taxon>
        <taxon>Dalbergieae</taxon>
        <taxon>Pterocarpus clade</taxon>
        <taxon>Stylosanthes</taxon>
    </lineage>
</organism>
<keyword evidence="3" id="KW-1185">Reference proteome</keyword>
<dbReference type="InterPro" id="IPR000330">
    <property type="entry name" value="SNF2_N"/>
</dbReference>
<sequence length="150" mass="17216">MHRVLGNGKERYSDGNSNRVKQLLKEIEKYLQKIGSKLQEAKTAAGRFEQDIDEARCGIFLEKSESTLEKEDEADQAKHYLESNEKYYMMEHRWLVSLYNNHLNGILADELGLDITDQVISLICYLMESKNDRGSFLVVVPSSVLPGWDS</sequence>
<dbReference type="PANTHER" id="PTHR10799">
    <property type="entry name" value="SNF2/RAD54 HELICASE FAMILY"/>
    <property type="match status" value="1"/>
</dbReference>
<dbReference type="EMBL" id="JASCZI010060486">
    <property type="protein sequence ID" value="MED6132723.1"/>
    <property type="molecule type" value="Genomic_DNA"/>
</dbReference>
<evidence type="ECO:0000313" key="2">
    <source>
        <dbReference type="EMBL" id="MED6132723.1"/>
    </source>
</evidence>
<feature type="domain" description="SNF2 N-terminal" evidence="1">
    <location>
        <begin position="93"/>
        <end position="149"/>
    </location>
</feature>
<comment type="caution">
    <text evidence="2">The sequence shown here is derived from an EMBL/GenBank/DDBJ whole genome shotgun (WGS) entry which is preliminary data.</text>
</comment>
<dbReference type="Proteomes" id="UP001341840">
    <property type="component" value="Unassembled WGS sequence"/>
</dbReference>
<proteinExistence type="predicted"/>
<protein>
    <recommendedName>
        <fullName evidence="1">SNF2 N-terminal domain-containing protein</fullName>
    </recommendedName>
</protein>
<reference evidence="2 3" key="1">
    <citation type="journal article" date="2023" name="Plants (Basel)">
        <title>Bridging the Gap: Combining Genomics and Transcriptomics Approaches to Understand Stylosanthes scabra, an Orphan Legume from the Brazilian Caatinga.</title>
        <authorList>
            <person name="Ferreira-Neto J.R.C."/>
            <person name="da Silva M.D."/>
            <person name="Binneck E."/>
            <person name="de Melo N.F."/>
            <person name="da Silva R.H."/>
            <person name="de Melo A.L.T.M."/>
            <person name="Pandolfi V."/>
            <person name="Bustamante F.O."/>
            <person name="Brasileiro-Vidal A.C."/>
            <person name="Benko-Iseppon A.M."/>
        </authorList>
    </citation>
    <scope>NUCLEOTIDE SEQUENCE [LARGE SCALE GENOMIC DNA]</scope>
    <source>
        <tissue evidence="2">Leaves</tissue>
    </source>
</reference>